<dbReference type="InterPro" id="IPR032675">
    <property type="entry name" value="LRR_dom_sf"/>
</dbReference>
<evidence type="ECO:0000313" key="2">
    <source>
        <dbReference type="EMBL" id="KAK1766635.1"/>
    </source>
</evidence>
<gene>
    <name evidence="2" type="ORF">QBC33DRAFT_541618</name>
</gene>
<proteinExistence type="predicted"/>
<comment type="caution">
    <text evidence="2">The sequence shown here is derived from an EMBL/GenBank/DDBJ whole genome shotgun (WGS) entry which is preliminary data.</text>
</comment>
<evidence type="ECO:0000313" key="3">
    <source>
        <dbReference type="Proteomes" id="UP001244011"/>
    </source>
</evidence>
<organism evidence="2 3">
    <name type="scientific">Phialemonium atrogriseum</name>
    <dbReference type="NCBI Taxonomy" id="1093897"/>
    <lineage>
        <taxon>Eukaryota</taxon>
        <taxon>Fungi</taxon>
        <taxon>Dikarya</taxon>
        <taxon>Ascomycota</taxon>
        <taxon>Pezizomycotina</taxon>
        <taxon>Sordariomycetes</taxon>
        <taxon>Sordariomycetidae</taxon>
        <taxon>Cephalothecales</taxon>
        <taxon>Cephalothecaceae</taxon>
        <taxon>Phialemonium</taxon>
    </lineage>
</organism>
<protein>
    <recommendedName>
        <fullName evidence="1">F-box domain-containing protein</fullName>
    </recommendedName>
</protein>
<reference evidence="2" key="1">
    <citation type="submission" date="2023-06" db="EMBL/GenBank/DDBJ databases">
        <title>Genome-scale phylogeny and comparative genomics of the fungal order Sordariales.</title>
        <authorList>
            <consortium name="Lawrence Berkeley National Laboratory"/>
            <person name="Hensen N."/>
            <person name="Bonometti L."/>
            <person name="Westerberg I."/>
            <person name="Brannstrom I.O."/>
            <person name="Guillou S."/>
            <person name="Cros-Aarteil S."/>
            <person name="Calhoun S."/>
            <person name="Haridas S."/>
            <person name="Kuo A."/>
            <person name="Mondo S."/>
            <person name="Pangilinan J."/>
            <person name="Riley R."/>
            <person name="Labutti K."/>
            <person name="Andreopoulos B."/>
            <person name="Lipzen A."/>
            <person name="Chen C."/>
            <person name="Yanf M."/>
            <person name="Daum C."/>
            <person name="Ng V."/>
            <person name="Clum A."/>
            <person name="Steindorff A."/>
            <person name="Ohm R."/>
            <person name="Martin F."/>
            <person name="Silar P."/>
            <person name="Natvig D."/>
            <person name="Lalanne C."/>
            <person name="Gautier V."/>
            <person name="Ament-Velasquez S.L."/>
            <person name="Kruys A."/>
            <person name="Hutchinson M.I."/>
            <person name="Powell A.J."/>
            <person name="Barry K."/>
            <person name="Miller A.N."/>
            <person name="Grigoriev I.V."/>
            <person name="Debuchy R."/>
            <person name="Gladieux P."/>
            <person name="Thoren M.H."/>
            <person name="Johannesson H."/>
        </authorList>
    </citation>
    <scope>NUCLEOTIDE SEQUENCE</scope>
    <source>
        <strain evidence="2">8032-3</strain>
    </source>
</reference>
<dbReference type="SUPFAM" id="SSF81383">
    <property type="entry name" value="F-box domain"/>
    <property type="match status" value="1"/>
</dbReference>
<dbReference type="Proteomes" id="UP001244011">
    <property type="component" value="Unassembled WGS sequence"/>
</dbReference>
<dbReference type="PROSITE" id="PS50181">
    <property type="entry name" value="FBOX"/>
    <property type="match status" value="1"/>
</dbReference>
<dbReference type="InterPro" id="IPR001810">
    <property type="entry name" value="F-box_dom"/>
</dbReference>
<dbReference type="SUPFAM" id="SSF52047">
    <property type="entry name" value="RNI-like"/>
    <property type="match status" value="1"/>
</dbReference>
<name>A0AAJ0FMZ0_9PEZI</name>
<dbReference type="Gene3D" id="3.80.10.10">
    <property type="entry name" value="Ribonuclease Inhibitor"/>
    <property type="match status" value="1"/>
</dbReference>
<dbReference type="AlphaFoldDB" id="A0AAJ0FMZ0"/>
<dbReference type="InterPro" id="IPR036047">
    <property type="entry name" value="F-box-like_dom_sf"/>
</dbReference>
<sequence>MQNYKMGSLRARDRLSDLPDGLLMLIFEEISKRDLCNVSHLNKRCHGLADSILYRTVLFESPEHHLIFRESLSRRLRRGSAIRDITVKLDDTTSLDTLELSQLVLDGSRSDVDGLSRAISTMSNLENLDISVPGKFLRGIGTLFNGPFDLACLKSCTLFYQCPDNQYWDLRDNIHIFAHPTLQSLVIRRAKLDHRGFDFIEQPHQTGLKKLHLIECDINDDALYDILAFPESLREFVMVQTPEPTPDLEESSDNIGDYILALRSASHSIETITIDFPTLTGFKALRMREFEALKTLRINWDYQLFGKSSKKPRLHSVGIPPVLERLEFFNELGTDEEVTELLEYTILNKSVMARNLERIIVPEGDTGRVPKVIVEACKAAGLQLDVIGALDVDTDDEEQESKIDA</sequence>
<accession>A0AAJ0FMZ0</accession>
<dbReference type="GeneID" id="85311366"/>
<dbReference type="Pfam" id="PF12937">
    <property type="entry name" value="F-box-like"/>
    <property type="match status" value="1"/>
</dbReference>
<evidence type="ECO:0000259" key="1">
    <source>
        <dbReference type="PROSITE" id="PS50181"/>
    </source>
</evidence>
<dbReference type="RefSeq" id="XP_060282848.1">
    <property type="nucleotide sequence ID" value="XM_060428179.1"/>
</dbReference>
<keyword evidence="3" id="KW-1185">Reference proteome</keyword>
<dbReference type="EMBL" id="MU839011">
    <property type="protein sequence ID" value="KAK1766635.1"/>
    <property type="molecule type" value="Genomic_DNA"/>
</dbReference>
<feature type="domain" description="F-box" evidence="1">
    <location>
        <begin position="12"/>
        <end position="57"/>
    </location>
</feature>